<protein>
    <recommendedName>
        <fullName evidence="3">DUF385 domain-containing protein</fullName>
    </recommendedName>
</protein>
<evidence type="ECO:0000313" key="2">
    <source>
        <dbReference type="Proteomes" id="UP000683310"/>
    </source>
</evidence>
<dbReference type="EMBL" id="CP074371">
    <property type="protein sequence ID" value="QVI23978.1"/>
    <property type="molecule type" value="Genomic_DNA"/>
</dbReference>
<sequence>MKNVVALIGNGFNAGMVALTKLPVIGSFVGRGLVVITYQGRRSGKTFSIPVGYVRSGDDIVIGVAMPDKKTWWRNFLGEGGPISLHLGGVDRSGHAVTQRDNGRVSVRVTLD</sequence>
<gene>
    <name evidence="1" type="ORF">KHQ06_14965</name>
</gene>
<keyword evidence="2" id="KW-1185">Reference proteome</keyword>
<dbReference type="RefSeq" id="WP_213560042.1">
    <property type="nucleotide sequence ID" value="NZ_JBHZDI010000086.1"/>
</dbReference>
<accession>A0ABX8CXN1</accession>
<dbReference type="Gene3D" id="2.30.110.10">
    <property type="entry name" value="Electron Transport, Fmn-binding Protein, Chain A"/>
    <property type="match status" value="1"/>
</dbReference>
<name>A0ABX8CXN1_9NOCA</name>
<organism evidence="1 2">
    <name type="scientific">Nocardia tengchongensis</name>
    <dbReference type="NCBI Taxonomy" id="2055889"/>
    <lineage>
        <taxon>Bacteria</taxon>
        <taxon>Bacillati</taxon>
        <taxon>Actinomycetota</taxon>
        <taxon>Actinomycetes</taxon>
        <taxon>Mycobacteriales</taxon>
        <taxon>Nocardiaceae</taxon>
        <taxon>Nocardia</taxon>
    </lineage>
</organism>
<evidence type="ECO:0000313" key="1">
    <source>
        <dbReference type="EMBL" id="QVI23978.1"/>
    </source>
</evidence>
<dbReference type="InterPro" id="IPR012349">
    <property type="entry name" value="Split_barrel_FMN-bd"/>
</dbReference>
<dbReference type="Proteomes" id="UP000683310">
    <property type="component" value="Chromosome"/>
</dbReference>
<evidence type="ECO:0008006" key="3">
    <source>
        <dbReference type="Google" id="ProtNLM"/>
    </source>
</evidence>
<proteinExistence type="predicted"/>
<reference evidence="1 2" key="1">
    <citation type="submission" date="2021-04" db="EMBL/GenBank/DDBJ databases">
        <title>Nocardia tengchongensis.</title>
        <authorList>
            <person name="Zhuang k."/>
            <person name="Ran Y."/>
            <person name="Li W."/>
        </authorList>
    </citation>
    <scope>NUCLEOTIDE SEQUENCE [LARGE SCALE GENOMIC DNA]</scope>
    <source>
        <strain evidence="1 2">CFH S0057</strain>
    </source>
</reference>